<proteinExistence type="predicted"/>
<keyword evidence="3" id="KW-1185">Reference proteome</keyword>
<evidence type="ECO:0000313" key="3">
    <source>
        <dbReference type="Proteomes" id="UP000838756"/>
    </source>
</evidence>
<dbReference type="EMBL" id="CAKXAJ010025858">
    <property type="protein sequence ID" value="CAH2244779.1"/>
    <property type="molecule type" value="Genomic_DNA"/>
</dbReference>
<sequence length="145" mass="16887">MKSHIRNVSARAKAATYALYPIFKSRLPMRTKLGVYKTYIRPILTYAAPAWYALVRESNRRTMKAQQSAALRKVASAPRYVRNSVIQRDLRIEPIECFITQLARRMFARTETTTFTHLKDIAPWHARPPDRRAYPRELTQDPAPI</sequence>
<evidence type="ECO:0000313" key="2">
    <source>
        <dbReference type="EMBL" id="CAH2244779.1"/>
    </source>
</evidence>
<feature type="compositionally biased region" description="Basic and acidic residues" evidence="1">
    <location>
        <begin position="126"/>
        <end position="139"/>
    </location>
</feature>
<name>A0A8S4S5S2_9NEOP</name>
<feature type="region of interest" description="Disordered" evidence="1">
    <location>
        <begin position="126"/>
        <end position="145"/>
    </location>
</feature>
<organism evidence="2 3">
    <name type="scientific">Pararge aegeria aegeria</name>
    <dbReference type="NCBI Taxonomy" id="348720"/>
    <lineage>
        <taxon>Eukaryota</taxon>
        <taxon>Metazoa</taxon>
        <taxon>Ecdysozoa</taxon>
        <taxon>Arthropoda</taxon>
        <taxon>Hexapoda</taxon>
        <taxon>Insecta</taxon>
        <taxon>Pterygota</taxon>
        <taxon>Neoptera</taxon>
        <taxon>Endopterygota</taxon>
        <taxon>Lepidoptera</taxon>
        <taxon>Glossata</taxon>
        <taxon>Ditrysia</taxon>
        <taxon>Papilionoidea</taxon>
        <taxon>Nymphalidae</taxon>
        <taxon>Satyrinae</taxon>
        <taxon>Satyrini</taxon>
        <taxon>Parargina</taxon>
        <taxon>Pararge</taxon>
    </lineage>
</organism>
<reference evidence="2" key="1">
    <citation type="submission" date="2022-03" db="EMBL/GenBank/DDBJ databases">
        <authorList>
            <person name="Lindestad O."/>
        </authorList>
    </citation>
    <scope>NUCLEOTIDE SEQUENCE</scope>
</reference>
<evidence type="ECO:0000256" key="1">
    <source>
        <dbReference type="SAM" id="MobiDB-lite"/>
    </source>
</evidence>
<accession>A0A8S4S5S2</accession>
<dbReference type="AlphaFoldDB" id="A0A8S4S5S2"/>
<comment type="caution">
    <text evidence="2">The sequence shown here is derived from an EMBL/GenBank/DDBJ whole genome shotgun (WGS) entry which is preliminary data.</text>
</comment>
<dbReference type="Proteomes" id="UP000838756">
    <property type="component" value="Unassembled WGS sequence"/>
</dbReference>
<gene>
    <name evidence="2" type="primary">jg22785</name>
    <name evidence="2" type="ORF">PAEG_LOCUS20690</name>
</gene>
<dbReference type="OrthoDB" id="412981at2759"/>
<protein>
    <submittedName>
        <fullName evidence="2">Jg22785 protein</fullName>
    </submittedName>
</protein>